<evidence type="ECO:0000313" key="1">
    <source>
        <dbReference type="EMBL" id="CAI5755716.1"/>
    </source>
</evidence>
<dbReference type="Proteomes" id="UP001152885">
    <property type="component" value="Unassembled WGS sequence"/>
</dbReference>
<accession>A0A9W4XB55</accession>
<evidence type="ECO:0000313" key="2">
    <source>
        <dbReference type="Proteomes" id="UP001152885"/>
    </source>
</evidence>
<dbReference type="OrthoDB" id="4093987at2759"/>
<keyword evidence="2" id="KW-1185">Reference proteome</keyword>
<protein>
    <submittedName>
        <fullName evidence="1">Uncharacterized protein</fullName>
    </submittedName>
</protein>
<name>A0A9W4XB55_9ASCO</name>
<comment type="caution">
    <text evidence="1">The sequence shown here is derived from an EMBL/GenBank/DDBJ whole genome shotgun (WGS) entry which is preliminary data.</text>
</comment>
<sequence>MNSIIQDEIIYLQDLIDSVPFNSNSTSHFLKVYKLNHSQLIKLNDYTSKFPIDSDKLLKLGISLGNLIKTMNNESEQHKLQNQQQKQFLKNNNKIVDLPILQTYQIRFVKNLFQILKNFDIGSEITENNRDSVVSGGTPHRIISNNSNVSPIKLNSKQLLIEKLEININLDNLFIYKIIFKLFIEIYKILQCNLINDDYLSNKDIDESSSIFSSNSLNSGNSSLTNDEYLKIINRILDRLSIGIIQPFIILIYKELVEGEISNEFNKLINNLQ</sequence>
<organism evidence="1 2">
    <name type="scientific">Candida verbasci</name>
    <dbReference type="NCBI Taxonomy" id="1227364"/>
    <lineage>
        <taxon>Eukaryota</taxon>
        <taxon>Fungi</taxon>
        <taxon>Dikarya</taxon>
        <taxon>Ascomycota</taxon>
        <taxon>Saccharomycotina</taxon>
        <taxon>Pichiomycetes</taxon>
        <taxon>Debaryomycetaceae</taxon>
        <taxon>Candida/Lodderomyces clade</taxon>
        <taxon>Candida</taxon>
    </lineage>
</organism>
<proteinExistence type="predicted"/>
<dbReference type="EMBL" id="CANTUO010000001">
    <property type="protein sequence ID" value="CAI5755716.1"/>
    <property type="molecule type" value="Genomic_DNA"/>
</dbReference>
<dbReference type="AlphaFoldDB" id="A0A9W4XB55"/>
<gene>
    <name evidence="1" type="ORF">CANVERA_P0232</name>
</gene>
<reference evidence="1" key="1">
    <citation type="submission" date="2022-12" db="EMBL/GenBank/DDBJ databases">
        <authorList>
            <person name="Brejova B."/>
        </authorList>
    </citation>
    <scope>NUCLEOTIDE SEQUENCE</scope>
</reference>